<comment type="similarity">
    <text evidence="1 3">Belongs to the tRNA nucleotidyltransferase/poly(A) polymerase family.</text>
</comment>
<dbReference type="Gene3D" id="3.40.630.10">
    <property type="entry name" value="Zn peptidases"/>
    <property type="match status" value="1"/>
</dbReference>
<keyword evidence="3" id="KW-0694">RNA-binding</keyword>
<sequence length="546" mass="59168">MDVSVAYPFAKTGVVGKIGKGKPVVALRADIDALPVQEPEGVEYRSKNEGRMHACGHDAHMTMLLGAAKLLKQREQQLQGTVLLVFQPAEEGGAGADVMIKEGAIEGASAAFGFHVMPMWPTGQVALKTGTIMAGSLTFKFTVAGRGGHAAMPHLNIDPVPAAAALVQALQVLVSRETSPLGSAVLSITQLMTNSDADNIIPDHVTLRGTLRALTHEHMMLLKQRIEEAVPAVVSAFRCNGSVDWQLEHHPYYPPTVNDAGAAAFARGVAGSLLGSENVLETEPIMPGEDFSFFTMTVPSTFMFLGIRNETAGSVHNLHNANFKIDEGVLPIGDAVQERIHLTSEERALFDTLLAAAKFAGSNTVLRAAGGWVRDKLLGKESKDIDIALDNMLGKEFADKVNEYLASQGKETHTAAVIHSNPDQSKHLETARMKVNSLWIDLVNLRSETYADGSRIPKMEFGTPLQDAMRRDFTVNSLFYNLNEDAVEDLTGRGLEDLRQGLLRTPLPPQETFKDDPLRVMRAVRFATRFNFAPDPAILTAAASEE</sequence>
<proteinExistence type="inferred from homology"/>
<dbReference type="Pfam" id="PF01546">
    <property type="entry name" value="Peptidase_M20"/>
    <property type="match status" value="1"/>
</dbReference>
<dbReference type="InterPro" id="IPR002933">
    <property type="entry name" value="Peptidase_M20"/>
</dbReference>
<organism evidence="6 7">
    <name type="scientific">Tetradesmus obliquus</name>
    <name type="common">Green alga</name>
    <name type="synonym">Acutodesmus obliquus</name>
    <dbReference type="NCBI Taxonomy" id="3088"/>
    <lineage>
        <taxon>Eukaryota</taxon>
        <taxon>Viridiplantae</taxon>
        <taxon>Chlorophyta</taxon>
        <taxon>core chlorophytes</taxon>
        <taxon>Chlorophyceae</taxon>
        <taxon>CS clade</taxon>
        <taxon>Sphaeropleales</taxon>
        <taxon>Scenedesmaceae</taxon>
        <taxon>Tetradesmus</taxon>
    </lineage>
</organism>
<dbReference type="NCBIfam" id="TIGR01891">
    <property type="entry name" value="amidohydrolases"/>
    <property type="match status" value="1"/>
</dbReference>
<dbReference type="PANTHER" id="PTHR11014:SF62">
    <property type="entry name" value="IAA-AMINO ACID HYDROLASE ILR1-LIKE 6"/>
    <property type="match status" value="1"/>
</dbReference>
<dbReference type="Pfam" id="PF07687">
    <property type="entry name" value="M20_dimer"/>
    <property type="match status" value="1"/>
</dbReference>
<dbReference type="InterPro" id="IPR036264">
    <property type="entry name" value="Bact_exopeptidase_dim_dom"/>
</dbReference>
<dbReference type="Pfam" id="PF01743">
    <property type="entry name" value="PolyA_pol"/>
    <property type="match status" value="1"/>
</dbReference>
<evidence type="ECO:0000313" key="7">
    <source>
        <dbReference type="Proteomes" id="UP001244341"/>
    </source>
</evidence>
<evidence type="ECO:0000256" key="3">
    <source>
        <dbReference type="RuleBase" id="RU003953"/>
    </source>
</evidence>
<dbReference type="SUPFAM" id="SSF81301">
    <property type="entry name" value="Nucleotidyltransferase"/>
    <property type="match status" value="1"/>
</dbReference>
<dbReference type="InterPro" id="IPR011650">
    <property type="entry name" value="Peptidase_M20_dimer"/>
</dbReference>
<accession>A0ABY8UDZ1</accession>
<dbReference type="CDD" id="cd05398">
    <property type="entry name" value="NT_ClassII-CCAase"/>
    <property type="match status" value="1"/>
</dbReference>
<dbReference type="InterPro" id="IPR043519">
    <property type="entry name" value="NT_sf"/>
</dbReference>
<keyword evidence="2 3" id="KW-0808">Transferase</keyword>
<evidence type="ECO:0000259" key="4">
    <source>
        <dbReference type="Pfam" id="PF01743"/>
    </source>
</evidence>
<dbReference type="SUPFAM" id="SSF55031">
    <property type="entry name" value="Bacterial exopeptidase dimerisation domain"/>
    <property type="match status" value="1"/>
</dbReference>
<dbReference type="Proteomes" id="UP001244341">
    <property type="component" value="Chromosome 10b"/>
</dbReference>
<dbReference type="PANTHER" id="PTHR11014">
    <property type="entry name" value="PEPTIDASE M20 FAMILY MEMBER"/>
    <property type="match status" value="1"/>
</dbReference>
<protein>
    <recommendedName>
        <fullName evidence="8">Peptidase M20 dimerisation domain-containing protein</fullName>
    </recommendedName>
</protein>
<gene>
    <name evidence="6" type="ORF">OEZ85_003899</name>
</gene>
<keyword evidence="7" id="KW-1185">Reference proteome</keyword>
<dbReference type="Gene3D" id="1.10.3090.10">
    <property type="entry name" value="cca-adding enzyme, domain 2"/>
    <property type="match status" value="1"/>
</dbReference>
<dbReference type="SUPFAM" id="SSF53187">
    <property type="entry name" value="Zn-dependent exopeptidases"/>
    <property type="match status" value="1"/>
</dbReference>
<reference evidence="6 7" key="1">
    <citation type="submission" date="2023-05" db="EMBL/GenBank/DDBJ databases">
        <title>A 100% complete, gapless, phased diploid assembly of the Scenedesmus obliquus UTEX 3031 genome.</title>
        <authorList>
            <person name="Biondi T.C."/>
            <person name="Hanschen E.R."/>
            <person name="Kwon T."/>
            <person name="Eng W."/>
            <person name="Kruse C.P.S."/>
            <person name="Koehler S.I."/>
            <person name="Kunde Y."/>
            <person name="Gleasner C.D."/>
            <person name="You Mak K.T."/>
            <person name="Polle J."/>
            <person name="Hovde B.T."/>
            <person name="Starkenburg S.R."/>
        </authorList>
    </citation>
    <scope>NUCLEOTIDE SEQUENCE [LARGE SCALE GENOMIC DNA]</scope>
    <source>
        <strain evidence="6 7">DOE0152z</strain>
    </source>
</reference>
<evidence type="ECO:0000313" key="6">
    <source>
        <dbReference type="EMBL" id="WIA19264.1"/>
    </source>
</evidence>
<evidence type="ECO:0000256" key="2">
    <source>
        <dbReference type="ARBA" id="ARBA00022679"/>
    </source>
</evidence>
<evidence type="ECO:0008006" key="8">
    <source>
        <dbReference type="Google" id="ProtNLM"/>
    </source>
</evidence>
<dbReference type="InterPro" id="IPR017439">
    <property type="entry name" value="Amidohydrolase"/>
</dbReference>
<dbReference type="InterPro" id="IPR002646">
    <property type="entry name" value="PolA_pol_head_dom"/>
</dbReference>
<dbReference type="SUPFAM" id="SSF81891">
    <property type="entry name" value="Poly A polymerase C-terminal region-like"/>
    <property type="match status" value="1"/>
</dbReference>
<name>A0ABY8UDZ1_TETOB</name>
<evidence type="ECO:0000259" key="5">
    <source>
        <dbReference type="Pfam" id="PF07687"/>
    </source>
</evidence>
<dbReference type="Gene3D" id="3.30.460.10">
    <property type="entry name" value="Beta Polymerase, domain 2"/>
    <property type="match status" value="1"/>
</dbReference>
<feature type="domain" description="Poly A polymerase head" evidence="4">
    <location>
        <begin position="367"/>
        <end position="504"/>
    </location>
</feature>
<dbReference type="Gene3D" id="3.30.70.360">
    <property type="match status" value="1"/>
</dbReference>
<feature type="domain" description="Peptidase M20 dimerisation" evidence="5">
    <location>
        <begin position="135"/>
        <end position="230"/>
    </location>
</feature>
<dbReference type="EMBL" id="CP126217">
    <property type="protein sequence ID" value="WIA19264.1"/>
    <property type="molecule type" value="Genomic_DNA"/>
</dbReference>
<evidence type="ECO:0000256" key="1">
    <source>
        <dbReference type="ARBA" id="ARBA00007265"/>
    </source>
</evidence>